<dbReference type="InterPro" id="IPR011701">
    <property type="entry name" value="MFS"/>
</dbReference>
<evidence type="ECO:0000256" key="5">
    <source>
        <dbReference type="SAM" id="Phobius"/>
    </source>
</evidence>
<proteinExistence type="predicted"/>
<keyword evidence="4 5" id="KW-0472">Membrane</keyword>
<feature type="transmembrane region" description="Helical" evidence="5">
    <location>
        <begin position="48"/>
        <end position="68"/>
    </location>
</feature>
<dbReference type="PANTHER" id="PTHR23502">
    <property type="entry name" value="MAJOR FACILITATOR SUPERFAMILY"/>
    <property type="match status" value="1"/>
</dbReference>
<feature type="transmembrane region" description="Helical" evidence="5">
    <location>
        <begin position="142"/>
        <end position="161"/>
    </location>
</feature>
<comment type="subcellular location">
    <subcellularLocation>
        <location evidence="1">Membrane</location>
        <topology evidence="1">Multi-pass membrane protein</topology>
    </subcellularLocation>
</comment>
<comment type="caution">
    <text evidence="7">The sequence shown here is derived from an EMBL/GenBank/DDBJ whole genome shotgun (WGS) entry which is preliminary data.</text>
</comment>
<feature type="transmembrane region" description="Helical" evidence="5">
    <location>
        <begin position="173"/>
        <end position="191"/>
    </location>
</feature>
<feature type="domain" description="Major facilitator superfamily (MFS) profile" evidence="6">
    <location>
        <begin position="1"/>
        <end position="309"/>
    </location>
</feature>
<keyword evidence="8" id="KW-1185">Reference proteome</keyword>
<dbReference type="Gene3D" id="1.20.1250.20">
    <property type="entry name" value="MFS general substrate transporter like domains"/>
    <property type="match status" value="1"/>
</dbReference>
<evidence type="ECO:0000256" key="1">
    <source>
        <dbReference type="ARBA" id="ARBA00004141"/>
    </source>
</evidence>
<protein>
    <recommendedName>
        <fullName evidence="6">Major facilitator superfamily (MFS) profile domain-containing protein</fullName>
    </recommendedName>
</protein>
<dbReference type="SUPFAM" id="SSF103473">
    <property type="entry name" value="MFS general substrate transporter"/>
    <property type="match status" value="1"/>
</dbReference>
<feature type="transmembrane region" description="Helical" evidence="5">
    <location>
        <begin position="246"/>
        <end position="272"/>
    </location>
</feature>
<dbReference type="Pfam" id="PF07690">
    <property type="entry name" value="MFS_1"/>
    <property type="match status" value="1"/>
</dbReference>
<dbReference type="InterPro" id="IPR020846">
    <property type="entry name" value="MFS_dom"/>
</dbReference>
<feature type="transmembrane region" description="Helical" evidence="5">
    <location>
        <begin position="110"/>
        <end position="130"/>
    </location>
</feature>
<reference evidence="7" key="1">
    <citation type="submission" date="2022-07" db="EMBL/GenBank/DDBJ databases">
        <title>Genome Sequence of Agrocybe chaxingu.</title>
        <authorList>
            <person name="Buettner E."/>
        </authorList>
    </citation>
    <scope>NUCLEOTIDE SEQUENCE</scope>
    <source>
        <strain evidence="7">MP-N11</strain>
    </source>
</reference>
<evidence type="ECO:0000256" key="4">
    <source>
        <dbReference type="ARBA" id="ARBA00023136"/>
    </source>
</evidence>
<evidence type="ECO:0000259" key="6">
    <source>
        <dbReference type="PROSITE" id="PS50850"/>
    </source>
</evidence>
<dbReference type="GO" id="GO:0005886">
    <property type="term" value="C:plasma membrane"/>
    <property type="evidence" value="ECO:0007669"/>
    <property type="project" value="TreeGrafter"/>
</dbReference>
<gene>
    <name evidence="7" type="ORF">NLJ89_g8135</name>
</gene>
<keyword evidence="3 5" id="KW-1133">Transmembrane helix</keyword>
<dbReference type="PANTHER" id="PTHR23502:SF134">
    <property type="entry name" value="MAJOR FACILITATOR SUPERFAMILY (MFS) PROFILE DOMAIN-CONTAINING PROTEIN-RELATED"/>
    <property type="match status" value="1"/>
</dbReference>
<organism evidence="7 8">
    <name type="scientific">Agrocybe chaxingu</name>
    <dbReference type="NCBI Taxonomy" id="84603"/>
    <lineage>
        <taxon>Eukaryota</taxon>
        <taxon>Fungi</taxon>
        <taxon>Dikarya</taxon>
        <taxon>Basidiomycota</taxon>
        <taxon>Agaricomycotina</taxon>
        <taxon>Agaricomycetes</taxon>
        <taxon>Agaricomycetidae</taxon>
        <taxon>Agaricales</taxon>
        <taxon>Agaricineae</taxon>
        <taxon>Strophariaceae</taxon>
        <taxon>Agrocybe</taxon>
    </lineage>
</organism>
<evidence type="ECO:0000256" key="3">
    <source>
        <dbReference type="ARBA" id="ARBA00022989"/>
    </source>
</evidence>
<dbReference type="EMBL" id="JANKHO010001058">
    <property type="protein sequence ID" value="KAJ3504065.1"/>
    <property type="molecule type" value="Genomic_DNA"/>
</dbReference>
<dbReference type="GO" id="GO:0022857">
    <property type="term" value="F:transmembrane transporter activity"/>
    <property type="evidence" value="ECO:0007669"/>
    <property type="project" value="InterPro"/>
</dbReference>
<dbReference type="InterPro" id="IPR036259">
    <property type="entry name" value="MFS_trans_sf"/>
</dbReference>
<dbReference type="OrthoDB" id="5376138at2759"/>
<sequence length="309" mass="34009">MLVLPRKQQQLRAKDCKAVQPPATLTPTSAVSFTLGAPSLMRDLHCTAFDAILGLSLYLLGFGLLPLITSALSEEFGRQPLYYVSIIGFLLTHPMAALSQDIRPVLVARFLQGAFGSTGVVTVAGTIADIWSPHERGKPMSFYSLIAFAGNAVGGMAGGWIEVNSKLGWRWIQWIHVIAAGVYFLFFVSAVKETRISVILRKEAKTRGHTSEESGSLAQSDVQKSLREMLYLSCTRPIVLLLTEPIVFAISLWIGFAWGVYYCMIGSIPGVFRTLHRFNQGQVGSVYLIMGVGSVIGFFTNMYQEKLYQ</sequence>
<evidence type="ECO:0000256" key="2">
    <source>
        <dbReference type="ARBA" id="ARBA00022692"/>
    </source>
</evidence>
<dbReference type="Proteomes" id="UP001148786">
    <property type="component" value="Unassembled WGS sequence"/>
</dbReference>
<evidence type="ECO:0000313" key="8">
    <source>
        <dbReference type="Proteomes" id="UP001148786"/>
    </source>
</evidence>
<dbReference type="PROSITE" id="PS50850">
    <property type="entry name" value="MFS"/>
    <property type="match status" value="1"/>
</dbReference>
<keyword evidence="2 5" id="KW-0812">Transmembrane</keyword>
<name>A0A9W8JT75_9AGAR</name>
<accession>A0A9W8JT75</accession>
<dbReference type="AlphaFoldDB" id="A0A9W8JT75"/>
<evidence type="ECO:0000313" key="7">
    <source>
        <dbReference type="EMBL" id="KAJ3504065.1"/>
    </source>
</evidence>
<feature type="transmembrane region" description="Helical" evidence="5">
    <location>
        <begin position="284"/>
        <end position="303"/>
    </location>
</feature>